<dbReference type="Pfam" id="PF00076">
    <property type="entry name" value="RRM_1"/>
    <property type="match status" value="1"/>
</dbReference>
<dbReference type="InterPro" id="IPR035979">
    <property type="entry name" value="RBD_domain_sf"/>
</dbReference>
<name>A0A383WHV5_TETOB</name>
<dbReference type="InterPro" id="IPR001878">
    <property type="entry name" value="Znf_CCHC"/>
</dbReference>
<dbReference type="PROSITE" id="PS50102">
    <property type="entry name" value="RRM"/>
    <property type="match status" value="1"/>
</dbReference>
<dbReference type="SUPFAM" id="SSF54928">
    <property type="entry name" value="RNA-binding domain, RBD"/>
    <property type="match status" value="1"/>
</dbReference>
<dbReference type="Gene3D" id="3.30.70.330">
    <property type="match status" value="1"/>
</dbReference>
<evidence type="ECO:0000313" key="1">
    <source>
        <dbReference type="EMBL" id="SZX77030.1"/>
    </source>
</evidence>
<dbReference type="SMART" id="SM00343">
    <property type="entry name" value="ZnF_C2HC"/>
    <property type="match status" value="1"/>
</dbReference>
<dbReference type="GO" id="GO:0003723">
    <property type="term" value="F:RNA binding"/>
    <property type="evidence" value="ECO:0007669"/>
    <property type="project" value="UniProtKB-UniRule"/>
</dbReference>
<dbReference type="AlphaFoldDB" id="A0A383WHV5"/>
<dbReference type="InterPro" id="IPR012677">
    <property type="entry name" value="Nucleotide-bd_a/b_plait_sf"/>
</dbReference>
<gene>
    <name evidence="1" type="ORF">BQ4739_LOCUS17390</name>
</gene>
<evidence type="ECO:0000313" key="2">
    <source>
        <dbReference type="Proteomes" id="UP000256970"/>
    </source>
</evidence>
<dbReference type="Pfam" id="PF00098">
    <property type="entry name" value="zf-CCHC"/>
    <property type="match status" value="1"/>
</dbReference>
<sequence length="233" mass="26478">MSRLYVGGLREGITERELEDEFNQYGAIRSIWVARKPPGFAFVEFEDIRDAEDACKRGDGRNGWRVELSRRPPGGARARDDFGGPPRQPRGEFRCYECNELGHLARDCRLRREGGGGGRRYSPPRGRRDDSPRGYGRDRSPPRRRDDSPRGRRGDSPRRRDDSPPRRRDDSPRRRDDSPPRRERRASPPASPPRGRRDSRSPDGRGASPAGSPPRRGRSASPRGAADRDRSRS</sequence>
<dbReference type="GO" id="GO:0008270">
    <property type="term" value="F:zinc ion binding"/>
    <property type="evidence" value="ECO:0007669"/>
    <property type="project" value="UniProtKB-KW"/>
</dbReference>
<proteinExistence type="predicted"/>
<protein>
    <submittedName>
        <fullName evidence="1">Uncharacterized protein</fullName>
    </submittedName>
</protein>
<accession>A0A383WHV5</accession>
<dbReference type="InterPro" id="IPR050907">
    <property type="entry name" value="SRSF"/>
</dbReference>
<dbReference type="Proteomes" id="UP000256970">
    <property type="component" value="Unassembled WGS sequence"/>
</dbReference>
<dbReference type="STRING" id="3088.A0A383WHV5"/>
<dbReference type="InterPro" id="IPR036875">
    <property type="entry name" value="Znf_CCHC_sf"/>
</dbReference>
<organism evidence="1 2">
    <name type="scientific">Tetradesmus obliquus</name>
    <name type="common">Green alga</name>
    <name type="synonym">Acutodesmus obliquus</name>
    <dbReference type="NCBI Taxonomy" id="3088"/>
    <lineage>
        <taxon>Eukaryota</taxon>
        <taxon>Viridiplantae</taxon>
        <taxon>Chlorophyta</taxon>
        <taxon>core chlorophytes</taxon>
        <taxon>Chlorophyceae</taxon>
        <taxon>CS clade</taxon>
        <taxon>Sphaeropleales</taxon>
        <taxon>Scenedesmaceae</taxon>
        <taxon>Tetradesmus</taxon>
    </lineage>
</organism>
<dbReference type="InterPro" id="IPR000504">
    <property type="entry name" value="RRM_dom"/>
</dbReference>
<dbReference type="Gene3D" id="4.10.60.10">
    <property type="entry name" value="Zinc finger, CCHC-type"/>
    <property type="match status" value="1"/>
</dbReference>
<dbReference type="SMART" id="SM00360">
    <property type="entry name" value="RRM"/>
    <property type="match status" value="1"/>
</dbReference>
<dbReference type="GO" id="GO:0008380">
    <property type="term" value="P:RNA splicing"/>
    <property type="evidence" value="ECO:0007669"/>
    <property type="project" value="UniProtKB-KW"/>
</dbReference>
<keyword evidence="2" id="KW-1185">Reference proteome</keyword>
<dbReference type="SUPFAM" id="SSF57756">
    <property type="entry name" value="Retrovirus zinc finger-like domains"/>
    <property type="match status" value="1"/>
</dbReference>
<dbReference type="PANTHER" id="PTHR23147">
    <property type="entry name" value="SERINE/ARGININE RICH SPLICING FACTOR"/>
    <property type="match status" value="1"/>
</dbReference>
<dbReference type="PROSITE" id="PS50158">
    <property type="entry name" value="ZF_CCHC"/>
    <property type="match status" value="1"/>
</dbReference>
<reference evidence="1 2" key="1">
    <citation type="submission" date="2016-10" db="EMBL/GenBank/DDBJ databases">
        <authorList>
            <person name="Cai Z."/>
        </authorList>
    </citation>
    <scope>NUCLEOTIDE SEQUENCE [LARGE SCALE GENOMIC DNA]</scope>
</reference>
<dbReference type="EMBL" id="FNXT01001272">
    <property type="protein sequence ID" value="SZX77030.1"/>
    <property type="molecule type" value="Genomic_DNA"/>
</dbReference>